<evidence type="ECO:0000256" key="1">
    <source>
        <dbReference type="ARBA" id="ARBA00022737"/>
    </source>
</evidence>
<feature type="chain" id="PRO_5042992526" description="Rx N-terminal domain-containing protein" evidence="4">
    <location>
        <begin position="21"/>
        <end position="807"/>
    </location>
</feature>
<reference evidence="7 8" key="1">
    <citation type="submission" date="2024-04" db="EMBL/GenBank/DDBJ databases">
        <title>The reference genome of an endangered Asteraceae, Deinandra increscens subsp. villosa, native to the Central Coast of California.</title>
        <authorList>
            <person name="Guilliams M."/>
            <person name="Hasenstab-Lehman K."/>
            <person name="Meyer R."/>
            <person name="Mcevoy S."/>
        </authorList>
    </citation>
    <scope>NUCLEOTIDE SEQUENCE [LARGE SCALE GENOMIC DNA]</scope>
    <source>
        <tissue evidence="7">Leaf</tissue>
    </source>
</reference>
<dbReference type="InterPro" id="IPR056789">
    <property type="entry name" value="LRR_R13L1-DRL21"/>
</dbReference>
<sequence>MAELVLSALLPLLFEKLASTAVKNIARYKGIDADIKKWKRWLIQIQDVLTDASRKEITSQHVKRWLNDLHHLAYDIDDVLDDLATEAMHREFTHDSQAITSKVRNLIPSCCTTFSVSASTTRVLDKLDNITDKLKELIEEKDALAGCHRLAKLPKNFLKLKNLRHFDTRNTWSLDEMPLGIGELKNLQTLSKIIIGGESKFEIAKLKHLKNICGITSIVGLEKVKNALHAREANFSEKRLSELNVRWSNVMDGSRNEMLEKDVLNELKPCNDKLTQLEIESFGGLEFPNWIADPSFFQLKHVSISGCERCTSLPPLGQLPFLKELFITRLDGVKVVGLELFGASGSFPSLEVLSFEFMSGWVKWSTKSGVVFPRLQRLSIDYCPNLVEVTLETLPSLNRLYIYKCDSGVLRKLVVVASSLTKLIMIGILRLNDVVWKGVIKYLGTLEDLTIYDCHEIRYLWESEFGSKVLMKLRILNIESCNNLVSLEKKEDGKCRSNVLPSLRMLEVSNCKNMEWCKCPDGIETLRVRLCTSVTTIFLPTGGKLKSLLISECGKLLEREWGGQKTNNNRSIMPLLEDVRIYKWSNLKSIIELNHLVHLTTLVITYCESLESFPDDDELSNLTSLKNLEIRNCPTLEAFFGVWPPNLHSLRIGKLKKSISEWGPQNFPSSLVELGLYGDDGVSSCHQVSHLLPSSLTSLYIEEFEKLESADGMGLQHLTSLQYLSFWICPNLRKLSHLQHLTSLQHLSIWSCRKMIDLPKELLPSLLSLKIEDCPDLKERCSKEGCYWHLISHIPHICIDSYSILDI</sequence>
<evidence type="ECO:0000313" key="8">
    <source>
        <dbReference type="Proteomes" id="UP001408789"/>
    </source>
</evidence>
<protein>
    <recommendedName>
        <fullName evidence="9">Rx N-terminal domain-containing protein</fullName>
    </recommendedName>
</protein>
<evidence type="ECO:0000256" key="3">
    <source>
        <dbReference type="ARBA" id="ARBA00022821"/>
    </source>
</evidence>
<dbReference type="InterPro" id="IPR041118">
    <property type="entry name" value="Rx_N"/>
</dbReference>
<dbReference type="EMBL" id="JBCNJP010000014">
    <property type="protein sequence ID" value="KAK9068140.1"/>
    <property type="molecule type" value="Genomic_DNA"/>
</dbReference>
<dbReference type="Proteomes" id="UP001408789">
    <property type="component" value="Unassembled WGS sequence"/>
</dbReference>
<dbReference type="GO" id="GO:0006952">
    <property type="term" value="P:defense response"/>
    <property type="evidence" value="ECO:0007669"/>
    <property type="project" value="UniProtKB-KW"/>
</dbReference>
<evidence type="ECO:0000256" key="2">
    <source>
        <dbReference type="ARBA" id="ARBA00022741"/>
    </source>
</evidence>
<gene>
    <name evidence="7" type="ORF">SSX86_012251</name>
</gene>
<evidence type="ECO:0000256" key="4">
    <source>
        <dbReference type="SAM" id="SignalP"/>
    </source>
</evidence>
<dbReference type="InterPro" id="IPR032675">
    <property type="entry name" value="LRR_dom_sf"/>
</dbReference>
<dbReference type="Gene3D" id="3.80.10.10">
    <property type="entry name" value="Ribonuclease Inhibitor"/>
    <property type="match status" value="2"/>
</dbReference>
<comment type="caution">
    <text evidence="7">The sequence shown here is derived from an EMBL/GenBank/DDBJ whole genome shotgun (WGS) entry which is preliminary data.</text>
</comment>
<feature type="domain" description="Disease resistance N-terminal" evidence="5">
    <location>
        <begin position="12"/>
        <end position="95"/>
    </location>
</feature>
<dbReference type="SUPFAM" id="SSF52058">
    <property type="entry name" value="L domain-like"/>
    <property type="match status" value="2"/>
</dbReference>
<evidence type="ECO:0000313" key="7">
    <source>
        <dbReference type="EMBL" id="KAK9068140.1"/>
    </source>
</evidence>
<dbReference type="GO" id="GO:0000166">
    <property type="term" value="F:nucleotide binding"/>
    <property type="evidence" value="ECO:0007669"/>
    <property type="project" value="UniProtKB-KW"/>
</dbReference>
<feature type="signal peptide" evidence="4">
    <location>
        <begin position="1"/>
        <end position="20"/>
    </location>
</feature>
<organism evidence="7 8">
    <name type="scientific">Deinandra increscens subsp. villosa</name>
    <dbReference type="NCBI Taxonomy" id="3103831"/>
    <lineage>
        <taxon>Eukaryota</taxon>
        <taxon>Viridiplantae</taxon>
        <taxon>Streptophyta</taxon>
        <taxon>Embryophyta</taxon>
        <taxon>Tracheophyta</taxon>
        <taxon>Spermatophyta</taxon>
        <taxon>Magnoliopsida</taxon>
        <taxon>eudicotyledons</taxon>
        <taxon>Gunneridae</taxon>
        <taxon>Pentapetalae</taxon>
        <taxon>asterids</taxon>
        <taxon>campanulids</taxon>
        <taxon>Asterales</taxon>
        <taxon>Asteraceae</taxon>
        <taxon>Asteroideae</taxon>
        <taxon>Heliantheae alliance</taxon>
        <taxon>Madieae</taxon>
        <taxon>Madiinae</taxon>
        <taxon>Deinandra</taxon>
    </lineage>
</organism>
<keyword evidence="2" id="KW-0547">Nucleotide-binding</keyword>
<dbReference type="PANTHER" id="PTHR47186">
    <property type="entry name" value="LEUCINE-RICH REPEAT-CONTAINING PROTEIN 57"/>
    <property type="match status" value="1"/>
</dbReference>
<feature type="domain" description="R13L1/DRL21-like LRR repeat region" evidence="6">
    <location>
        <begin position="203"/>
        <end position="329"/>
    </location>
</feature>
<keyword evidence="3" id="KW-0611">Plant defense</keyword>
<dbReference type="Pfam" id="PF25019">
    <property type="entry name" value="LRR_R13L1-DRL21"/>
    <property type="match status" value="1"/>
</dbReference>
<evidence type="ECO:0000259" key="6">
    <source>
        <dbReference type="Pfam" id="PF25019"/>
    </source>
</evidence>
<dbReference type="Gene3D" id="1.20.5.4130">
    <property type="match status" value="1"/>
</dbReference>
<dbReference type="Pfam" id="PF18052">
    <property type="entry name" value="Rx_N"/>
    <property type="match status" value="1"/>
</dbReference>
<keyword evidence="4" id="KW-0732">Signal</keyword>
<dbReference type="PANTHER" id="PTHR47186:SF33">
    <property type="entry name" value="NB-ARC DOMAIN-CONTAINING PROTEIN"/>
    <property type="match status" value="1"/>
</dbReference>
<proteinExistence type="predicted"/>
<dbReference type="AlphaFoldDB" id="A0AAP0D3V3"/>
<evidence type="ECO:0000259" key="5">
    <source>
        <dbReference type="Pfam" id="PF18052"/>
    </source>
</evidence>
<keyword evidence="1" id="KW-0677">Repeat</keyword>
<accession>A0AAP0D3V3</accession>
<keyword evidence="8" id="KW-1185">Reference proteome</keyword>
<evidence type="ECO:0008006" key="9">
    <source>
        <dbReference type="Google" id="ProtNLM"/>
    </source>
</evidence>
<name>A0AAP0D3V3_9ASTR</name>